<dbReference type="SMART" id="SM00932">
    <property type="entry name" value="Nfu_N"/>
    <property type="match status" value="1"/>
</dbReference>
<dbReference type="SUPFAM" id="SSF110836">
    <property type="entry name" value="Hypothetical protein SAV1430"/>
    <property type="match status" value="1"/>
</dbReference>
<dbReference type="PANTHER" id="PTHR12697">
    <property type="entry name" value="PBS LYASE HEAT-LIKE PROTEIN"/>
    <property type="match status" value="1"/>
</dbReference>
<dbReference type="InterPro" id="IPR016024">
    <property type="entry name" value="ARM-type_fold"/>
</dbReference>
<protein>
    <submittedName>
        <fullName evidence="3">Virulence factor</fullName>
    </submittedName>
</protein>
<gene>
    <name evidence="3" type="ORF">HMI46_02230</name>
</gene>
<dbReference type="EMBL" id="JABFOR010000002">
    <property type="protein sequence ID" value="NOJ69376.1"/>
    <property type="molecule type" value="Genomic_DNA"/>
</dbReference>
<comment type="function">
    <text evidence="1">Catalyzes the hydroxylation of the N(6)-(4-aminobutyl)-L-lysine intermediate produced by deoxyhypusine synthase/DHPS on a critical lysine of the eukaryotic translation initiation factor 5A/eIF-5A. This is the second step of the post-translational modification of that lysine into an unusual amino acid residue named hypusine. Hypusination is unique to mature eIF-5A factor and is essential for its function.</text>
</comment>
<dbReference type="Pfam" id="PF08712">
    <property type="entry name" value="Nfu_N"/>
    <property type="match status" value="1"/>
</dbReference>
<dbReference type="AlphaFoldDB" id="A0AAP6ZWV7"/>
<dbReference type="SMART" id="SM00567">
    <property type="entry name" value="EZ_HEAT"/>
    <property type="match status" value="4"/>
</dbReference>
<dbReference type="Proteomes" id="UP000552038">
    <property type="component" value="Unassembled WGS sequence"/>
</dbReference>
<dbReference type="Pfam" id="PF13646">
    <property type="entry name" value="HEAT_2"/>
    <property type="match status" value="1"/>
</dbReference>
<evidence type="ECO:0000256" key="1">
    <source>
        <dbReference type="ARBA" id="ARBA00045876"/>
    </source>
</evidence>
<comment type="caution">
    <text evidence="3">The sequence shown here is derived from an EMBL/GenBank/DDBJ whole genome shotgun (WGS) entry which is preliminary data.</text>
</comment>
<dbReference type="InterPro" id="IPR025989">
    <property type="entry name" value="Virulence_F_dom"/>
</dbReference>
<dbReference type="InterPro" id="IPR004155">
    <property type="entry name" value="PBS_lyase_HEAT"/>
</dbReference>
<proteinExistence type="predicted"/>
<dbReference type="Pfam" id="PF13769">
    <property type="entry name" value="Virulence_fact"/>
    <property type="match status" value="1"/>
</dbReference>
<dbReference type="InterPro" id="IPR011989">
    <property type="entry name" value="ARM-like"/>
</dbReference>
<reference evidence="3 4" key="1">
    <citation type="submission" date="2020-05" db="EMBL/GenBank/DDBJ databases">
        <title>Whole genome sequencing and identification of novel metabolites from Paenibacillus alvei strain JR949.</title>
        <authorList>
            <person name="Rajendhran J."/>
            <person name="Sree Pranav P."/>
            <person name="Mahalakshmi B."/>
            <person name="Karthikeyan R."/>
        </authorList>
    </citation>
    <scope>NUCLEOTIDE SEQUENCE [LARGE SCALE GENOMIC DNA]</scope>
    <source>
        <strain evidence="3 4">JR949</strain>
    </source>
</reference>
<evidence type="ECO:0000259" key="2">
    <source>
        <dbReference type="SMART" id="SM00932"/>
    </source>
</evidence>
<organism evidence="3 4">
    <name type="scientific">Paenibacillus alvei</name>
    <name type="common">Bacillus alvei</name>
    <dbReference type="NCBI Taxonomy" id="44250"/>
    <lineage>
        <taxon>Bacteria</taxon>
        <taxon>Bacillati</taxon>
        <taxon>Bacillota</taxon>
        <taxon>Bacilli</taxon>
        <taxon>Bacillales</taxon>
        <taxon>Paenibacillaceae</taxon>
        <taxon>Paenibacillus</taxon>
    </lineage>
</organism>
<evidence type="ECO:0000313" key="3">
    <source>
        <dbReference type="EMBL" id="NOJ69376.1"/>
    </source>
</evidence>
<dbReference type="RefSeq" id="WP_171414682.1">
    <property type="nucleotide sequence ID" value="NZ_JABFOR010000002.1"/>
</dbReference>
<feature type="domain" description="Scaffold protein Nfu/NifU N-terminal" evidence="2">
    <location>
        <begin position="4"/>
        <end position="87"/>
    </location>
</feature>
<dbReference type="InterPro" id="IPR036498">
    <property type="entry name" value="Nfu/NifU_N_sf"/>
</dbReference>
<dbReference type="InterPro" id="IPR021133">
    <property type="entry name" value="HEAT_type_2"/>
</dbReference>
<dbReference type="InterPro" id="IPR014824">
    <property type="entry name" value="Nfu/NifU_N"/>
</dbReference>
<name>A0AAP6ZWV7_PAEAL</name>
<evidence type="ECO:0000313" key="4">
    <source>
        <dbReference type="Proteomes" id="UP000552038"/>
    </source>
</evidence>
<sequence length="383" mass="43546">MNLITIEPTPSPNSMKLHLDETLPAGIRRTYSEDNRRSAPPIIASLLDIEGVKSVFHTADFIALDRFPNADWARILEEVRGLFGQSQADSTQEDDLVSWTSFGEAQVYVQYFRSIPMQIRVQANGQEERVGLSDRFVRAVTEVASATLIKERKLSDYGIRYGELADIAREVEQELEAAYTEERVASLVKQAIAKGRTDEPFIEERREWSDEELKQHLNNPDWRMRYAALDRMEPTPERLELIAKALHDEQSQIRRLAVVYLGEIKTEECMPLLIEALQDASVSVRRTAGDTLSDIGDPIAIEPMIIALQDKNKLVRWRAARFLYEAGDERALTALEQAAQDNEFEVALQARMAIERIRSGEEAVGTVWQQMARLRGQDNQSSK</sequence>
<dbReference type="Gene3D" id="3.30.1370.70">
    <property type="entry name" value="Scaffold protein Nfu/NifU, N-terminal domain"/>
    <property type="match status" value="1"/>
</dbReference>
<dbReference type="Gene3D" id="1.25.10.10">
    <property type="entry name" value="Leucine-rich Repeat Variant"/>
    <property type="match status" value="1"/>
</dbReference>
<accession>A0AAP6ZWV7</accession>
<dbReference type="PANTHER" id="PTHR12697:SF37">
    <property type="entry name" value="CONSERVED VIRULENCE FACTOR C"/>
    <property type="match status" value="1"/>
</dbReference>
<dbReference type="GO" id="GO:0016491">
    <property type="term" value="F:oxidoreductase activity"/>
    <property type="evidence" value="ECO:0007669"/>
    <property type="project" value="TreeGrafter"/>
</dbReference>
<dbReference type="SUPFAM" id="SSF48371">
    <property type="entry name" value="ARM repeat"/>
    <property type="match status" value="1"/>
</dbReference>
<dbReference type="PROSITE" id="PS50077">
    <property type="entry name" value="HEAT_REPEAT"/>
    <property type="match status" value="1"/>
</dbReference>